<dbReference type="Pfam" id="PF08559">
    <property type="entry name" value="Cut8"/>
    <property type="match status" value="1"/>
</dbReference>
<accession>A0A7R8UJE0</accession>
<dbReference type="GO" id="GO:0070628">
    <property type="term" value="F:proteasome binding"/>
    <property type="evidence" value="ECO:0007669"/>
    <property type="project" value="TreeGrafter"/>
</dbReference>
<dbReference type="GO" id="GO:0031144">
    <property type="term" value="P:proteasome localization"/>
    <property type="evidence" value="ECO:0007669"/>
    <property type="project" value="InterPro"/>
</dbReference>
<dbReference type="GO" id="GO:0071630">
    <property type="term" value="P:nuclear protein quality control by the ubiquitin-proteasome system"/>
    <property type="evidence" value="ECO:0007669"/>
    <property type="project" value="InterPro"/>
</dbReference>
<comment type="subcellular location">
    <subcellularLocation>
        <location evidence="1">Nucleus</location>
    </subcellularLocation>
</comment>
<dbReference type="InParanoid" id="A0A7R8UJE0"/>
<dbReference type="Proteomes" id="UP000594454">
    <property type="component" value="Chromosome 2"/>
</dbReference>
<evidence type="ECO:0000256" key="3">
    <source>
        <dbReference type="ARBA" id="ARBA00023242"/>
    </source>
</evidence>
<name>A0A7R8UJE0_HERIL</name>
<dbReference type="InterPro" id="IPR013868">
    <property type="entry name" value="Cut8/Sts1_fam"/>
</dbReference>
<dbReference type="GO" id="GO:0031965">
    <property type="term" value="C:nuclear membrane"/>
    <property type="evidence" value="ECO:0007669"/>
    <property type="project" value="TreeGrafter"/>
</dbReference>
<dbReference type="PANTHER" id="PTHR28032:SF1">
    <property type="entry name" value="FI02826P"/>
    <property type="match status" value="1"/>
</dbReference>
<evidence type="ECO:0000256" key="2">
    <source>
        <dbReference type="ARBA" id="ARBA00006199"/>
    </source>
</evidence>
<evidence type="ECO:0000256" key="4">
    <source>
        <dbReference type="SAM" id="MobiDB-lite"/>
    </source>
</evidence>
<dbReference type="AlphaFoldDB" id="A0A7R8UJE0"/>
<dbReference type="InterPro" id="IPR038422">
    <property type="entry name" value="Cut8/Sts1_sf"/>
</dbReference>
<gene>
    <name evidence="5" type="ORF">HERILL_LOCUS4221</name>
</gene>
<dbReference type="EMBL" id="LR899010">
    <property type="protein sequence ID" value="CAD7081097.1"/>
    <property type="molecule type" value="Genomic_DNA"/>
</dbReference>
<evidence type="ECO:0000313" key="5">
    <source>
        <dbReference type="EMBL" id="CAD7081097.1"/>
    </source>
</evidence>
<keyword evidence="6" id="KW-1185">Reference proteome</keyword>
<keyword evidence="3" id="KW-0539">Nucleus</keyword>
<protein>
    <recommendedName>
        <fullName evidence="7">Tethering factor for nuclear proteasome STS1</fullName>
    </recommendedName>
</protein>
<dbReference type="OrthoDB" id="10061064at2759"/>
<dbReference type="Gene3D" id="1.20.58.1590">
    <property type="entry name" value="Tethering factor for nuclear proteasome Cut8/Sts1"/>
    <property type="match status" value="1"/>
</dbReference>
<organism evidence="5 6">
    <name type="scientific">Hermetia illucens</name>
    <name type="common">Black soldier fly</name>
    <dbReference type="NCBI Taxonomy" id="343691"/>
    <lineage>
        <taxon>Eukaryota</taxon>
        <taxon>Metazoa</taxon>
        <taxon>Ecdysozoa</taxon>
        <taxon>Arthropoda</taxon>
        <taxon>Hexapoda</taxon>
        <taxon>Insecta</taxon>
        <taxon>Pterygota</taxon>
        <taxon>Neoptera</taxon>
        <taxon>Endopterygota</taxon>
        <taxon>Diptera</taxon>
        <taxon>Brachycera</taxon>
        <taxon>Stratiomyomorpha</taxon>
        <taxon>Stratiomyidae</taxon>
        <taxon>Hermetiinae</taxon>
        <taxon>Hermetia</taxon>
    </lineage>
</organism>
<reference evidence="5 6" key="1">
    <citation type="submission" date="2020-11" db="EMBL/GenBank/DDBJ databases">
        <authorList>
            <person name="Wallbank WR R."/>
            <person name="Pardo Diaz C."/>
            <person name="Kozak K."/>
            <person name="Martin S."/>
            <person name="Jiggins C."/>
            <person name="Moest M."/>
            <person name="Warren A I."/>
            <person name="Generalovic N T."/>
            <person name="Byers J.R.P. K."/>
            <person name="Montejo-Kovacevich G."/>
            <person name="Yen C E."/>
        </authorList>
    </citation>
    <scope>NUCLEOTIDE SEQUENCE [LARGE SCALE GENOMIC DNA]</scope>
</reference>
<feature type="region of interest" description="Disordered" evidence="4">
    <location>
        <begin position="1"/>
        <end position="35"/>
    </location>
</feature>
<feature type="region of interest" description="Disordered" evidence="4">
    <location>
        <begin position="119"/>
        <end position="143"/>
    </location>
</feature>
<sequence>MADTSQTRGILSEIPDRGDRPRLAETPTRMLAEEPTPANVLHNTFGSDPLGYLQPSIPSPDEIIIRQRGRRRRVKLNWSPDKCPVPSRCPFQKTPTKTSTPMTLRSSPRKRLLDGLNFQTTPEKASRPSPLKLTPDSNLRTPRTLTTPLLKRLMLDEVNSTPHMKRMRFEAGSSEKNQSLNEEIHQDPHHKIKSSLNLMSHKQLVNMILDMMKESPQVEALVTKTAPKPDLSGFCDDLKDNIRQIHRCLPKSSTRCSSTSVYPRVSAHIKEFKETLLSQCTRLYKANQWELILEYHRIAWPIVRSLPVWDNAKYDSGRTQCFKFLCSMVSIALKRNGEHFDQTKLEELQRMLQVEVIDSRDVLPVIDEVKRVLREVV</sequence>
<comment type="similarity">
    <text evidence="2">Belongs to the cut8/STS1 family.</text>
</comment>
<feature type="compositionally biased region" description="Basic and acidic residues" evidence="4">
    <location>
        <begin position="14"/>
        <end position="23"/>
    </location>
</feature>
<dbReference type="OMA" id="KQQLWPG"/>
<feature type="compositionally biased region" description="Polar residues" evidence="4">
    <location>
        <begin position="93"/>
        <end position="106"/>
    </location>
</feature>
<dbReference type="PANTHER" id="PTHR28032">
    <property type="entry name" value="FI02826P"/>
    <property type="match status" value="1"/>
</dbReference>
<evidence type="ECO:0000256" key="1">
    <source>
        <dbReference type="ARBA" id="ARBA00004123"/>
    </source>
</evidence>
<dbReference type="FunCoup" id="A0A7R8UJE0">
    <property type="interactions" value="78"/>
</dbReference>
<evidence type="ECO:0000313" key="6">
    <source>
        <dbReference type="Proteomes" id="UP000594454"/>
    </source>
</evidence>
<proteinExistence type="inferred from homology"/>
<evidence type="ECO:0008006" key="7">
    <source>
        <dbReference type="Google" id="ProtNLM"/>
    </source>
</evidence>
<feature type="region of interest" description="Disordered" evidence="4">
    <location>
        <begin position="85"/>
        <end position="106"/>
    </location>
</feature>